<keyword evidence="1" id="KW-0812">Transmembrane</keyword>
<organism evidence="2 3">
    <name type="scientific">Erwinia phage vB_EamM-Bue1</name>
    <dbReference type="NCBI Taxonomy" id="2099338"/>
    <lineage>
        <taxon>Viruses</taxon>
        <taxon>Duplodnaviria</taxon>
        <taxon>Heunggongvirae</taxon>
        <taxon>Uroviricota</taxon>
        <taxon>Caudoviricetes</taxon>
        <taxon>Pantevenvirales</taxon>
        <taxon>Ackermannviridae</taxon>
        <taxon>Nezavisimistyvirus</taxon>
        <taxon>Nezavisimistyvirus bue1</taxon>
    </lineage>
</organism>
<evidence type="ECO:0000313" key="3">
    <source>
        <dbReference type="Proteomes" id="UP000242372"/>
    </source>
</evidence>
<feature type="transmembrane region" description="Helical" evidence="1">
    <location>
        <begin position="6"/>
        <end position="23"/>
    </location>
</feature>
<evidence type="ECO:0000256" key="1">
    <source>
        <dbReference type="SAM" id="Phobius"/>
    </source>
</evidence>
<keyword evidence="3" id="KW-1185">Reference proteome</keyword>
<keyword evidence="1" id="KW-1133">Transmembrane helix</keyword>
<dbReference type="KEGG" id="vg:55607827"/>
<proteinExistence type="predicted"/>
<accession>A0A2U9PDW2</accession>
<name>A0A2U9PDW2_9CAUD</name>
<dbReference type="GeneID" id="55607827"/>
<reference evidence="2 3" key="1">
    <citation type="submission" date="2018-02" db="EMBL/GenBank/DDBJ databases">
        <title>Complete Genome Sequences of Erwinia amylovora Phages vB_EamP-S2 and vB_EamM-Bue1.</title>
        <authorList>
            <person name="Knecht L.E."/>
        </authorList>
    </citation>
    <scope>NUCLEOTIDE SEQUENCE [LARGE SCALE GENOMIC DNA]</scope>
</reference>
<keyword evidence="1" id="KW-0472">Membrane</keyword>
<dbReference type="RefSeq" id="YP_009837634.1">
    <property type="nucleotide sequence ID" value="NC_048702.1"/>
</dbReference>
<evidence type="ECO:0000313" key="2">
    <source>
        <dbReference type="EMBL" id="AWT50342.1"/>
    </source>
</evidence>
<sequence length="72" mass="8174">MSEALVNLGIMITVAVTIAWFVGSDAASKLDDMVHEFLYKRSKKGRAQAQHSQRLRIQKIVEQARKEQKDAM</sequence>
<dbReference type="EMBL" id="MG973030">
    <property type="protein sequence ID" value="AWT50342.1"/>
    <property type="molecule type" value="Genomic_DNA"/>
</dbReference>
<protein>
    <submittedName>
        <fullName evidence="2">Uncharacterized protein</fullName>
    </submittedName>
</protein>
<dbReference type="Proteomes" id="UP000242372">
    <property type="component" value="Segment"/>
</dbReference>